<comment type="subcellular location">
    <subcellularLocation>
        <location evidence="1">Mitochondrion inner membrane</location>
        <topology evidence="1">Multi-pass membrane protein</topology>
    </subcellularLocation>
</comment>
<evidence type="ECO:0000256" key="10">
    <source>
        <dbReference type="PROSITE-ProRule" id="PRU00282"/>
    </source>
</evidence>
<dbReference type="PANTHER" id="PTHR45671:SF10">
    <property type="entry name" value="SOLUTE CARRIER FAMILY 25 MEMBER 3"/>
    <property type="match status" value="1"/>
</dbReference>
<dbReference type="InterPro" id="IPR023395">
    <property type="entry name" value="MCP_dom_sf"/>
</dbReference>
<evidence type="ECO:0000256" key="7">
    <source>
        <dbReference type="ARBA" id="ARBA00022989"/>
    </source>
</evidence>
<evidence type="ECO:0000256" key="4">
    <source>
        <dbReference type="ARBA" id="ARBA00022692"/>
    </source>
</evidence>
<evidence type="ECO:0000313" key="13">
    <source>
        <dbReference type="Proteomes" id="UP000070544"/>
    </source>
</evidence>
<dbReference type="InterPro" id="IPR044677">
    <property type="entry name" value="SLC25A3/Pic2/Mir1-like"/>
</dbReference>
<evidence type="ECO:0000313" key="12">
    <source>
        <dbReference type="EMBL" id="KXS12205.1"/>
    </source>
</evidence>
<keyword evidence="13" id="KW-1185">Reference proteome</keyword>
<dbReference type="Proteomes" id="UP000070544">
    <property type="component" value="Unassembled WGS sequence"/>
</dbReference>
<keyword evidence="9 10" id="KW-0472">Membrane</keyword>
<dbReference type="STRING" id="1344416.A0A139A6Y0"/>
<dbReference type="Pfam" id="PF00153">
    <property type="entry name" value="Mito_carr"/>
    <property type="match status" value="3"/>
</dbReference>
<dbReference type="SUPFAM" id="SSF103506">
    <property type="entry name" value="Mitochondrial carrier"/>
    <property type="match status" value="1"/>
</dbReference>
<dbReference type="OrthoDB" id="427452at2759"/>
<dbReference type="PANTHER" id="PTHR45671">
    <property type="entry name" value="SOLUTE CARRIER FAMILY 25 (MITOCHONDRIAL CARRIER PHOSPHATE CARRIER), MEMBER 3, LIKE-RELATED-RELATED"/>
    <property type="match status" value="1"/>
</dbReference>
<evidence type="ECO:0000256" key="11">
    <source>
        <dbReference type="RuleBase" id="RU000488"/>
    </source>
</evidence>
<organism evidence="12 13">
    <name type="scientific">Gonapodya prolifera (strain JEL478)</name>
    <name type="common">Monoblepharis prolifera</name>
    <dbReference type="NCBI Taxonomy" id="1344416"/>
    <lineage>
        <taxon>Eukaryota</taxon>
        <taxon>Fungi</taxon>
        <taxon>Fungi incertae sedis</taxon>
        <taxon>Chytridiomycota</taxon>
        <taxon>Chytridiomycota incertae sedis</taxon>
        <taxon>Monoblepharidomycetes</taxon>
        <taxon>Monoblepharidales</taxon>
        <taxon>Gonapodyaceae</taxon>
        <taxon>Gonapodya</taxon>
    </lineage>
</organism>
<dbReference type="FunFam" id="1.50.40.10:FF:000138">
    <property type="entry name" value="Mitochondrial phosphate carrier protein 3"/>
    <property type="match status" value="1"/>
</dbReference>
<keyword evidence="6" id="KW-0999">Mitochondrion inner membrane</keyword>
<protein>
    <submittedName>
        <fullName evidence="12">Mitochondrial carrier protein</fullName>
    </submittedName>
</protein>
<dbReference type="AlphaFoldDB" id="A0A139A6Y0"/>
<evidence type="ECO:0000256" key="9">
    <source>
        <dbReference type="ARBA" id="ARBA00023136"/>
    </source>
</evidence>
<name>A0A139A6Y0_GONPJ</name>
<keyword evidence="8" id="KW-0496">Mitochondrion</keyword>
<dbReference type="GO" id="GO:0005315">
    <property type="term" value="F:phosphate transmembrane transporter activity"/>
    <property type="evidence" value="ECO:0007669"/>
    <property type="project" value="InterPro"/>
</dbReference>
<dbReference type="GO" id="GO:1990547">
    <property type="term" value="P:mitochondrial phosphate ion transmembrane transport"/>
    <property type="evidence" value="ECO:0007669"/>
    <property type="project" value="InterPro"/>
</dbReference>
<dbReference type="PROSITE" id="PS50920">
    <property type="entry name" value="SOLCAR"/>
    <property type="match status" value="1"/>
</dbReference>
<dbReference type="Gene3D" id="1.50.40.10">
    <property type="entry name" value="Mitochondrial carrier domain"/>
    <property type="match status" value="2"/>
</dbReference>
<evidence type="ECO:0000256" key="8">
    <source>
        <dbReference type="ARBA" id="ARBA00023128"/>
    </source>
</evidence>
<evidence type="ECO:0000256" key="6">
    <source>
        <dbReference type="ARBA" id="ARBA00022792"/>
    </source>
</evidence>
<gene>
    <name evidence="12" type="ORF">M427DRAFT_59720</name>
</gene>
<dbReference type="OMA" id="PERAYAW"/>
<keyword evidence="5" id="KW-0677">Repeat</keyword>
<accession>A0A139A6Y0</accession>
<keyword evidence="7" id="KW-1133">Transmembrane helix</keyword>
<keyword evidence="3 11" id="KW-0813">Transport</keyword>
<dbReference type="GO" id="GO:0005743">
    <property type="term" value="C:mitochondrial inner membrane"/>
    <property type="evidence" value="ECO:0007669"/>
    <property type="project" value="UniProtKB-SubCell"/>
</dbReference>
<comment type="similarity">
    <text evidence="2 11">Belongs to the mitochondrial carrier (TC 2.A.29) family.</text>
</comment>
<dbReference type="InterPro" id="IPR018108">
    <property type="entry name" value="MCP_transmembrane"/>
</dbReference>
<evidence type="ECO:0000256" key="2">
    <source>
        <dbReference type="ARBA" id="ARBA00006375"/>
    </source>
</evidence>
<keyword evidence="4 10" id="KW-0812">Transmembrane</keyword>
<evidence type="ECO:0000256" key="3">
    <source>
        <dbReference type="ARBA" id="ARBA00022448"/>
    </source>
</evidence>
<proteinExistence type="inferred from homology"/>
<sequence>MSAPPAIANPKWNARFAGHVPHDLSYYNKCLWGGVLACGMTHAAVTPLDVAKTNVQIDPIKYTSSTTALRTIAKEEGAAAVWKGVTPTFVGYSLQGALKFGLYEVFKDLYSNAAGEEYAKQYRAWIWAAGSASAEFFADIALVPFEMTKIKVQTSPRGTWPTAFAPAWTQMWTDRARTGFPFGSLNALWARQIPYTVAKFVFFEQSVSLFYTHLLTNPKETYSKLTQLGVTFASGYIAGVACAVVSHPADSIVSLLGKDGNRGKSVRDLIRETGLWNIATRGLGTRVFMYGTLTGVQWYIYDTWKTMMGLGTTGGK</sequence>
<reference evidence="12 13" key="1">
    <citation type="journal article" date="2015" name="Genome Biol. Evol.">
        <title>Phylogenomic analyses indicate that early fungi evolved digesting cell walls of algal ancestors of land plants.</title>
        <authorList>
            <person name="Chang Y."/>
            <person name="Wang S."/>
            <person name="Sekimoto S."/>
            <person name="Aerts A.L."/>
            <person name="Choi C."/>
            <person name="Clum A."/>
            <person name="LaButti K.M."/>
            <person name="Lindquist E.A."/>
            <person name="Yee Ngan C."/>
            <person name="Ohm R.A."/>
            <person name="Salamov A.A."/>
            <person name="Grigoriev I.V."/>
            <person name="Spatafora J.W."/>
            <person name="Berbee M.L."/>
        </authorList>
    </citation>
    <scope>NUCLEOTIDE SEQUENCE [LARGE SCALE GENOMIC DNA]</scope>
    <source>
        <strain evidence="12 13">JEL478</strain>
    </source>
</reference>
<evidence type="ECO:0000256" key="1">
    <source>
        <dbReference type="ARBA" id="ARBA00004448"/>
    </source>
</evidence>
<dbReference type="EMBL" id="KQ965790">
    <property type="protein sequence ID" value="KXS12205.1"/>
    <property type="molecule type" value="Genomic_DNA"/>
</dbReference>
<evidence type="ECO:0000256" key="5">
    <source>
        <dbReference type="ARBA" id="ARBA00022737"/>
    </source>
</evidence>
<feature type="repeat" description="Solcar" evidence="10">
    <location>
        <begin position="25"/>
        <end position="109"/>
    </location>
</feature>